<dbReference type="InterPro" id="IPR015422">
    <property type="entry name" value="PyrdxlP-dep_Trfase_small"/>
</dbReference>
<sequence>MEHTGPLDLGADEGARLLNTAVDLVVRHARHVAGGPVAPPEPGTGALRAWLAGYDFTGAAAAEDVLEEVVGRLCAWGVHTTHPRYFGLFNPTPTWWGVAGELVAAAFNPQLAAYSHAPAAVEIERHVLGFLAARLGLPAGTQGSFTTGGAEANLTAVIVALTRRFPGYARSGVPGRAVLYASAESHLAWLKIAHMTGLGRDAVRLVPVDARHRLDPAALRELRAADLAAGREPFLLVGTAGTTGGGALDPLPELAELARGWGLHFHVDAAWAGAIALSERLRPLLTGIERADSVTVDAHKWLSAPMGAGMFLTPHAGALAESFHAATSYMPAETDGAPDPYATSVQWSRRFAGLKVFLALAAAGLPAYAEQLERDVRLGELLAARLREEGWKRVNDSPLPVVCVADPHAGAAWHAAVAEHVVTGGGAWVSLVRLAGQPAIRMCVTSHRTGEEDVEALVRALSEARAAAGGAVDAKVRTGETGPDPTLRPGRTGRGS</sequence>
<reference evidence="8 9" key="1">
    <citation type="submission" date="2024-10" db="EMBL/GenBank/DDBJ databases">
        <title>The Natural Products Discovery Center: Release of the First 8490 Sequenced Strains for Exploring Actinobacteria Biosynthetic Diversity.</title>
        <authorList>
            <person name="Kalkreuter E."/>
            <person name="Kautsar S.A."/>
            <person name="Yang D."/>
            <person name="Bader C.D."/>
            <person name="Teijaro C.N."/>
            <person name="Fluegel L."/>
            <person name="Davis C.M."/>
            <person name="Simpson J.R."/>
            <person name="Lauterbach L."/>
            <person name="Steele A.D."/>
            <person name="Gui C."/>
            <person name="Meng S."/>
            <person name="Li G."/>
            <person name="Viehrig K."/>
            <person name="Ye F."/>
            <person name="Su P."/>
            <person name="Kiefer A.F."/>
            <person name="Nichols A."/>
            <person name="Cepeda A.J."/>
            <person name="Yan W."/>
            <person name="Fan B."/>
            <person name="Jiang Y."/>
            <person name="Adhikari A."/>
            <person name="Zheng C.-J."/>
            <person name="Schuster L."/>
            <person name="Cowan T.M."/>
            <person name="Smanski M.J."/>
            <person name="Chevrette M.G."/>
            <person name="De Carvalho L.P.S."/>
            <person name="Shen B."/>
        </authorList>
    </citation>
    <scope>NUCLEOTIDE SEQUENCE [LARGE SCALE GENOMIC DNA]</scope>
    <source>
        <strain evidence="8 9">NPDC050545</strain>
    </source>
</reference>
<gene>
    <name evidence="8" type="ORF">ACIBG2_42115</name>
</gene>
<dbReference type="Gene3D" id="3.40.640.10">
    <property type="entry name" value="Type I PLP-dependent aspartate aminotransferase-like (Major domain)"/>
    <property type="match status" value="1"/>
</dbReference>
<dbReference type="InterPro" id="IPR002129">
    <property type="entry name" value="PyrdxlP-dep_de-COase"/>
</dbReference>
<evidence type="ECO:0000313" key="9">
    <source>
        <dbReference type="Proteomes" id="UP001612741"/>
    </source>
</evidence>
<evidence type="ECO:0000256" key="1">
    <source>
        <dbReference type="ARBA" id="ARBA00001933"/>
    </source>
</evidence>
<dbReference type="InterPro" id="IPR015421">
    <property type="entry name" value="PyrdxlP-dep_Trfase_major"/>
</dbReference>
<evidence type="ECO:0000256" key="7">
    <source>
        <dbReference type="SAM" id="MobiDB-lite"/>
    </source>
</evidence>
<comment type="cofactor">
    <cofactor evidence="1 6">
        <name>pyridoxal 5'-phosphate</name>
        <dbReference type="ChEBI" id="CHEBI:597326"/>
    </cofactor>
</comment>
<dbReference type="RefSeq" id="WP_397089800.1">
    <property type="nucleotide sequence ID" value="NZ_JBITGY010000013.1"/>
</dbReference>
<dbReference type="Pfam" id="PF00282">
    <property type="entry name" value="Pyridoxal_deC"/>
    <property type="match status" value="1"/>
</dbReference>
<evidence type="ECO:0000256" key="4">
    <source>
        <dbReference type="ARBA" id="ARBA00022898"/>
    </source>
</evidence>
<keyword evidence="3" id="KW-0210">Decarboxylase</keyword>
<comment type="similarity">
    <text evidence="2 6">Belongs to the group II decarboxylase family.</text>
</comment>
<dbReference type="Proteomes" id="UP001612741">
    <property type="component" value="Unassembled WGS sequence"/>
</dbReference>
<evidence type="ECO:0000313" key="8">
    <source>
        <dbReference type="EMBL" id="MFI6504041.1"/>
    </source>
</evidence>
<evidence type="ECO:0000256" key="2">
    <source>
        <dbReference type="ARBA" id="ARBA00009533"/>
    </source>
</evidence>
<evidence type="ECO:0000256" key="3">
    <source>
        <dbReference type="ARBA" id="ARBA00022793"/>
    </source>
</evidence>
<dbReference type="InterPro" id="IPR015424">
    <property type="entry name" value="PyrdxlP-dep_Trfase"/>
</dbReference>
<proteinExistence type="inferred from homology"/>
<dbReference type="PANTHER" id="PTHR45677:SF8">
    <property type="entry name" value="CYSTEINE SULFINIC ACID DECARBOXYLASE"/>
    <property type="match status" value="1"/>
</dbReference>
<keyword evidence="9" id="KW-1185">Reference proteome</keyword>
<dbReference type="SUPFAM" id="SSF53383">
    <property type="entry name" value="PLP-dependent transferases"/>
    <property type="match status" value="1"/>
</dbReference>
<evidence type="ECO:0000256" key="6">
    <source>
        <dbReference type="RuleBase" id="RU000382"/>
    </source>
</evidence>
<evidence type="ECO:0000256" key="5">
    <source>
        <dbReference type="ARBA" id="ARBA00023239"/>
    </source>
</evidence>
<dbReference type="EMBL" id="JBITGY010000013">
    <property type="protein sequence ID" value="MFI6504041.1"/>
    <property type="molecule type" value="Genomic_DNA"/>
</dbReference>
<organism evidence="8 9">
    <name type="scientific">Nonomuraea typhae</name>
    <dbReference type="NCBI Taxonomy" id="2603600"/>
    <lineage>
        <taxon>Bacteria</taxon>
        <taxon>Bacillati</taxon>
        <taxon>Actinomycetota</taxon>
        <taxon>Actinomycetes</taxon>
        <taxon>Streptosporangiales</taxon>
        <taxon>Streptosporangiaceae</taxon>
        <taxon>Nonomuraea</taxon>
    </lineage>
</organism>
<feature type="region of interest" description="Disordered" evidence="7">
    <location>
        <begin position="469"/>
        <end position="496"/>
    </location>
</feature>
<accession>A0ABW7Z7N2</accession>
<protein>
    <submittedName>
        <fullName evidence="8">Pyridoxal phosphate-dependent decarboxylase family protein</fullName>
    </submittedName>
</protein>
<dbReference type="PANTHER" id="PTHR45677">
    <property type="entry name" value="GLUTAMATE DECARBOXYLASE-RELATED"/>
    <property type="match status" value="1"/>
</dbReference>
<dbReference type="Gene3D" id="3.90.1150.10">
    <property type="entry name" value="Aspartate Aminotransferase, domain 1"/>
    <property type="match status" value="1"/>
</dbReference>
<keyword evidence="4 6" id="KW-0663">Pyridoxal phosphate</keyword>
<name>A0ABW7Z7N2_9ACTN</name>
<comment type="caution">
    <text evidence="8">The sequence shown here is derived from an EMBL/GenBank/DDBJ whole genome shotgun (WGS) entry which is preliminary data.</text>
</comment>
<keyword evidence="5 6" id="KW-0456">Lyase</keyword>
<dbReference type="Gene3D" id="3.90.1150.170">
    <property type="match status" value="1"/>
</dbReference>